<dbReference type="RefSeq" id="XP_025401761.1">
    <property type="nucleotide sequence ID" value="XM_025545739.1"/>
</dbReference>
<evidence type="ECO:0000256" key="1">
    <source>
        <dbReference type="ARBA" id="ARBA00038215"/>
    </source>
</evidence>
<feature type="domain" description="Beta-lactamase-related" evidence="2">
    <location>
        <begin position="14"/>
        <end position="352"/>
    </location>
</feature>
<dbReference type="PANTHER" id="PTHR46825:SF9">
    <property type="entry name" value="BETA-LACTAMASE-RELATED DOMAIN-CONTAINING PROTEIN"/>
    <property type="match status" value="1"/>
</dbReference>
<protein>
    <submittedName>
        <fullName evidence="4">Beta-lactamase/transpeptidase-like protein</fullName>
    </submittedName>
</protein>
<dbReference type="Pfam" id="PF11954">
    <property type="entry name" value="DUF3471"/>
    <property type="match status" value="1"/>
</dbReference>
<feature type="domain" description="Peptidase S12 Pab87-related C-terminal" evidence="3">
    <location>
        <begin position="416"/>
        <end position="517"/>
    </location>
</feature>
<reference evidence="4 5" key="1">
    <citation type="submission" date="2016-12" db="EMBL/GenBank/DDBJ databases">
        <title>The genomes of Aspergillus section Nigri reveals drivers in fungal speciation.</title>
        <authorList>
            <consortium name="DOE Joint Genome Institute"/>
            <person name="Vesth T.C."/>
            <person name="Nybo J."/>
            <person name="Theobald S."/>
            <person name="Brandl J."/>
            <person name="Frisvad J.C."/>
            <person name="Nielsen K.F."/>
            <person name="Lyhne E.K."/>
            <person name="Kogle M.E."/>
            <person name="Kuo A."/>
            <person name="Riley R."/>
            <person name="Clum A."/>
            <person name="Nolan M."/>
            <person name="Lipzen A."/>
            <person name="Salamov A."/>
            <person name="Henrissat B."/>
            <person name="Wiebenga A."/>
            <person name="De Vries R.P."/>
            <person name="Grigoriev I.V."/>
            <person name="Mortensen U.H."/>
            <person name="Andersen M.R."/>
            <person name="Baker S.E."/>
        </authorList>
    </citation>
    <scope>NUCLEOTIDE SEQUENCE [LARGE SCALE GENOMIC DNA]</scope>
    <source>
        <strain evidence="4 5">CBS 117.55</strain>
    </source>
</reference>
<name>A0A317WQ99_9EURO</name>
<dbReference type="Pfam" id="PF00144">
    <property type="entry name" value="Beta-lactamase"/>
    <property type="match status" value="1"/>
</dbReference>
<dbReference type="InterPro" id="IPR050491">
    <property type="entry name" value="AmpC-like"/>
</dbReference>
<comment type="similarity">
    <text evidence="1">Belongs to the peptidase S12 family.</text>
</comment>
<dbReference type="Proteomes" id="UP000247233">
    <property type="component" value="Unassembled WGS sequence"/>
</dbReference>
<dbReference type="VEuPathDB" id="FungiDB:BO70DRAFT_385449"/>
<comment type="caution">
    <text evidence="4">The sequence shown here is derived from an EMBL/GenBank/DDBJ whole genome shotgun (WGS) entry which is preliminary data.</text>
</comment>
<dbReference type="InterPro" id="IPR012338">
    <property type="entry name" value="Beta-lactam/transpept-like"/>
</dbReference>
<dbReference type="GeneID" id="37067976"/>
<evidence type="ECO:0000313" key="5">
    <source>
        <dbReference type="Proteomes" id="UP000247233"/>
    </source>
</evidence>
<sequence>MVLRTTTSPLTPEFDDLVASLLEKWKIPGLTIAIIHGSTTHSKAYGFASLPTQTPMTPTTLFSTCSTTKAFTAAALSLTLEDSQTTPTPITWTTPVSTLMRDDFVLSSPALTSSTTIEDILSHRTGLPGHFGAMSLAQPSESLRTAVRKLRHLDIAYPPRTRFVYCNHMFIAASHLLESLTHKPMSQTLKERIWTPLGMNDTYFDVHAVRTDPALSPRLATGYVFDPVLNTQVSVPYLNYAPTTGTGAIVSTVLDYAHWIRALIYQSPPLSPQTHRSLRLPRSVISADDWDGMLGPPAGPGGFHLYSLGWFVDVYAGQQIYYHSGSWEGFGIMVGFLPGRGWGFAMMGNSQDARIVQLELYLTLIDNLLGRTGAGVEDERTAHIRKLTERWTPRVETLPAVIDRLFPTLNLHTKLPHSLTLDSYTGTYTHPAYGTLVLEIRHGGLFSDLTDRVIPRFMRFEHVSGEFFVVKYFNPEAEDAGPEFIKVEFYVDGGGVVGRVGLDMEPALGGEKTWFARAGGGGM</sequence>
<dbReference type="SUPFAM" id="SSF56601">
    <property type="entry name" value="beta-lactamase/transpeptidase-like"/>
    <property type="match status" value="1"/>
</dbReference>
<dbReference type="InterPro" id="IPR001466">
    <property type="entry name" value="Beta-lactam-related"/>
</dbReference>
<dbReference type="STRING" id="1448321.A0A317WQ99"/>
<accession>A0A317WQ99</accession>
<gene>
    <name evidence="4" type="ORF">BO70DRAFT_385449</name>
</gene>
<evidence type="ECO:0000259" key="2">
    <source>
        <dbReference type="Pfam" id="PF00144"/>
    </source>
</evidence>
<evidence type="ECO:0000259" key="3">
    <source>
        <dbReference type="Pfam" id="PF11954"/>
    </source>
</evidence>
<keyword evidence="5" id="KW-1185">Reference proteome</keyword>
<dbReference type="InterPro" id="IPR021860">
    <property type="entry name" value="Peptidase_S12_Pab87-rel_C"/>
</dbReference>
<dbReference type="PANTHER" id="PTHR46825">
    <property type="entry name" value="D-ALANYL-D-ALANINE-CARBOXYPEPTIDASE/ENDOPEPTIDASE AMPH"/>
    <property type="match status" value="1"/>
</dbReference>
<evidence type="ECO:0000313" key="4">
    <source>
        <dbReference type="EMBL" id="PWY88225.1"/>
    </source>
</evidence>
<dbReference type="OrthoDB" id="10253869at2759"/>
<dbReference type="Gene3D" id="3.40.710.10">
    <property type="entry name" value="DD-peptidase/beta-lactamase superfamily"/>
    <property type="match status" value="1"/>
</dbReference>
<proteinExistence type="inferred from homology"/>
<dbReference type="EMBL" id="MSFL01000005">
    <property type="protein sequence ID" value="PWY88225.1"/>
    <property type="molecule type" value="Genomic_DNA"/>
</dbReference>
<dbReference type="Gene3D" id="2.40.128.600">
    <property type="match status" value="1"/>
</dbReference>
<organism evidence="4 5">
    <name type="scientific">Aspergillus heteromorphus CBS 117.55</name>
    <dbReference type="NCBI Taxonomy" id="1448321"/>
    <lineage>
        <taxon>Eukaryota</taxon>
        <taxon>Fungi</taxon>
        <taxon>Dikarya</taxon>
        <taxon>Ascomycota</taxon>
        <taxon>Pezizomycotina</taxon>
        <taxon>Eurotiomycetes</taxon>
        <taxon>Eurotiomycetidae</taxon>
        <taxon>Eurotiales</taxon>
        <taxon>Aspergillaceae</taxon>
        <taxon>Aspergillus</taxon>
        <taxon>Aspergillus subgen. Circumdati</taxon>
    </lineage>
</organism>
<dbReference type="AlphaFoldDB" id="A0A317WQ99"/>